<sequence>MYIQVWPRLGNDFTDGRTLPARFRLWVLTDAGNDVTYGGDGADFVNGAKGNDRIYGGAGHDWLRGGPGADRIVGGGGGDRVSHG</sequence>
<comment type="subcellular location">
    <subcellularLocation>
        <location evidence="1">Secreted</location>
    </subcellularLocation>
</comment>
<dbReference type="Proteomes" id="UP000325003">
    <property type="component" value="Unassembled WGS sequence"/>
</dbReference>
<protein>
    <recommendedName>
        <fullName evidence="5">Calcium-binding protein</fullName>
    </recommendedName>
</protein>
<dbReference type="PANTHER" id="PTHR38340">
    <property type="entry name" value="S-LAYER PROTEIN"/>
    <property type="match status" value="1"/>
</dbReference>
<dbReference type="EMBL" id="VUJV01000002">
    <property type="protein sequence ID" value="KAA1420332.1"/>
    <property type="molecule type" value="Genomic_DNA"/>
</dbReference>
<evidence type="ECO:0000313" key="3">
    <source>
        <dbReference type="EMBL" id="KAA1420332.1"/>
    </source>
</evidence>
<dbReference type="SUPFAM" id="SSF51120">
    <property type="entry name" value="beta-Roll"/>
    <property type="match status" value="1"/>
</dbReference>
<dbReference type="Pfam" id="PF00353">
    <property type="entry name" value="HemolysinCabind"/>
    <property type="match status" value="1"/>
</dbReference>
<dbReference type="PROSITE" id="PS00330">
    <property type="entry name" value="HEMOLYSIN_CALCIUM"/>
    <property type="match status" value="2"/>
</dbReference>
<dbReference type="GO" id="GO:0005576">
    <property type="term" value="C:extracellular region"/>
    <property type="evidence" value="ECO:0007669"/>
    <property type="project" value="UniProtKB-SubCell"/>
</dbReference>
<dbReference type="InterPro" id="IPR001343">
    <property type="entry name" value="Hemolysn_Ca-bd"/>
</dbReference>
<keyword evidence="4" id="KW-1185">Reference proteome</keyword>
<reference evidence="3 4" key="1">
    <citation type="submission" date="2019-09" db="EMBL/GenBank/DDBJ databases">
        <title>Nocardioides panacisoli sp. nov., isolated from the soil of a ginseng field.</title>
        <authorList>
            <person name="Cho C."/>
        </authorList>
    </citation>
    <scope>NUCLEOTIDE SEQUENCE [LARGE SCALE GENOMIC DNA]</scope>
    <source>
        <strain evidence="3 4">BN130099</strain>
    </source>
</reference>
<evidence type="ECO:0008006" key="5">
    <source>
        <dbReference type="Google" id="ProtNLM"/>
    </source>
</evidence>
<dbReference type="AlphaFoldDB" id="A0A5B1LI37"/>
<dbReference type="InterPro" id="IPR050557">
    <property type="entry name" value="RTX_toxin/Mannuronan_C5-epim"/>
</dbReference>
<dbReference type="PANTHER" id="PTHR38340:SF1">
    <property type="entry name" value="S-LAYER PROTEIN"/>
    <property type="match status" value="1"/>
</dbReference>
<dbReference type="GO" id="GO:0005509">
    <property type="term" value="F:calcium ion binding"/>
    <property type="evidence" value="ECO:0007669"/>
    <property type="project" value="InterPro"/>
</dbReference>
<accession>A0A5B1LI37</accession>
<reference evidence="3 4" key="2">
    <citation type="submission" date="2019-09" db="EMBL/GenBank/DDBJ databases">
        <authorList>
            <person name="Jin C."/>
        </authorList>
    </citation>
    <scope>NUCLEOTIDE SEQUENCE [LARGE SCALE GENOMIC DNA]</scope>
    <source>
        <strain evidence="3 4">BN130099</strain>
    </source>
</reference>
<gene>
    <name evidence="3" type="ORF">F0U44_06965</name>
</gene>
<proteinExistence type="predicted"/>
<comment type="caution">
    <text evidence="3">The sequence shown here is derived from an EMBL/GenBank/DDBJ whole genome shotgun (WGS) entry which is preliminary data.</text>
</comment>
<evidence type="ECO:0000313" key="4">
    <source>
        <dbReference type="Proteomes" id="UP000325003"/>
    </source>
</evidence>
<dbReference type="InterPro" id="IPR011049">
    <property type="entry name" value="Serralysin-like_metalloprot_C"/>
</dbReference>
<name>A0A5B1LI37_9ACTN</name>
<evidence type="ECO:0000256" key="1">
    <source>
        <dbReference type="ARBA" id="ARBA00004613"/>
    </source>
</evidence>
<keyword evidence="2" id="KW-0964">Secreted</keyword>
<dbReference type="InterPro" id="IPR018511">
    <property type="entry name" value="Hemolysin-typ_Ca-bd_CS"/>
</dbReference>
<organism evidence="3 4">
    <name type="scientific">Nocardioides humilatus</name>
    <dbReference type="NCBI Taxonomy" id="2607660"/>
    <lineage>
        <taxon>Bacteria</taxon>
        <taxon>Bacillati</taxon>
        <taxon>Actinomycetota</taxon>
        <taxon>Actinomycetes</taxon>
        <taxon>Propionibacteriales</taxon>
        <taxon>Nocardioidaceae</taxon>
        <taxon>Nocardioides</taxon>
    </lineage>
</organism>
<dbReference type="PRINTS" id="PR00313">
    <property type="entry name" value="CABNDNGRPT"/>
</dbReference>
<dbReference type="Gene3D" id="2.150.10.10">
    <property type="entry name" value="Serralysin-like metalloprotease, C-terminal"/>
    <property type="match status" value="1"/>
</dbReference>
<evidence type="ECO:0000256" key="2">
    <source>
        <dbReference type="ARBA" id="ARBA00022525"/>
    </source>
</evidence>